<evidence type="ECO:0000313" key="6">
    <source>
        <dbReference type="EMBL" id="KIL45806.1"/>
    </source>
</evidence>
<dbReference type="PATRIC" id="fig|889306.3.peg.2169"/>
<keyword evidence="1" id="KW-0479">Metal-binding</keyword>
<dbReference type="Pfam" id="PF01258">
    <property type="entry name" value="zf-dskA_traR"/>
    <property type="match status" value="1"/>
</dbReference>
<dbReference type="InterPro" id="IPR037187">
    <property type="entry name" value="DnaK_N"/>
</dbReference>
<dbReference type="InterPro" id="IPR000962">
    <property type="entry name" value="Znf_DskA_TraR"/>
</dbReference>
<dbReference type="Proteomes" id="UP000031938">
    <property type="component" value="Unassembled WGS sequence"/>
</dbReference>
<dbReference type="STRING" id="889306.KP78_21550"/>
<proteinExistence type="predicted"/>
<dbReference type="PANTHER" id="PTHR33823">
    <property type="entry name" value="RNA POLYMERASE-BINDING TRANSCRIPTION FACTOR DKSA-RELATED"/>
    <property type="match status" value="1"/>
</dbReference>
<comment type="caution">
    <text evidence="6">The sequence shown here is derived from an EMBL/GenBank/DDBJ whole genome shotgun (WGS) entry which is preliminary data.</text>
</comment>
<dbReference type="EMBL" id="JXRP01000017">
    <property type="protein sequence ID" value="KIL45806.1"/>
    <property type="molecule type" value="Genomic_DNA"/>
</dbReference>
<gene>
    <name evidence="6" type="ORF">KP78_21550</name>
</gene>
<evidence type="ECO:0000256" key="3">
    <source>
        <dbReference type="ARBA" id="ARBA00022833"/>
    </source>
</evidence>
<evidence type="ECO:0000259" key="5">
    <source>
        <dbReference type="Pfam" id="PF01258"/>
    </source>
</evidence>
<evidence type="ECO:0000313" key="7">
    <source>
        <dbReference type="Proteomes" id="UP000031938"/>
    </source>
</evidence>
<dbReference type="OrthoDB" id="9811543at2"/>
<dbReference type="InterPro" id="IPR014240">
    <property type="entry name" value="YteA"/>
</dbReference>
<dbReference type="RefSeq" id="WP_041088563.1">
    <property type="nucleotide sequence ID" value="NZ_JXRP01000017.1"/>
</dbReference>
<keyword evidence="2" id="KW-0863">Zinc-finger</keyword>
<accession>A0A0C2VMX9</accession>
<organism evidence="6 7">
    <name type="scientific">Jeotgalibacillus soli</name>
    <dbReference type="NCBI Taxonomy" id="889306"/>
    <lineage>
        <taxon>Bacteria</taxon>
        <taxon>Bacillati</taxon>
        <taxon>Bacillota</taxon>
        <taxon>Bacilli</taxon>
        <taxon>Bacillales</taxon>
        <taxon>Caryophanaceae</taxon>
        <taxon>Jeotgalibacillus</taxon>
    </lineage>
</organism>
<evidence type="ECO:0000256" key="4">
    <source>
        <dbReference type="PROSITE-ProRule" id="PRU00510"/>
    </source>
</evidence>
<dbReference type="PROSITE" id="PS51128">
    <property type="entry name" value="ZF_DKSA_2"/>
    <property type="match status" value="1"/>
</dbReference>
<dbReference type="Gene3D" id="1.20.120.910">
    <property type="entry name" value="DksA, coiled-coil domain"/>
    <property type="match status" value="1"/>
</dbReference>
<protein>
    <recommendedName>
        <fullName evidence="5">Zinc finger DksA/TraR C4-type domain-containing protein</fullName>
    </recommendedName>
</protein>
<evidence type="ECO:0000256" key="1">
    <source>
        <dbReference type="ARBA" id="ARBA00022723"/>
    </source>
</evidence>
<keyword evidence="3" id="KW-0862">Zinc</keyword>
<dbReference type="GO" id="GO:0008270">
    <property type="term" value="F:zinc ion binding"/>
    <property type="evidence" value="ECO:0007669"/>
    <property type="project" value="UniProtKB-KW"/>
</dbReference>
<reference evidence="6 7" key="1">
    <citation type="submission" date="2015-01" db="EMBL/GenBank/DDBJ databases">
        <title>Genome sequencing of Jeotgalibacillus soli.</title>
        <authorList>
            <person name="Goh K.M."/>
            <person name="Chan K.-G."/>
            <person name="Yaakop A.S."/>
            <person name="Ee R."/>
            <person name="Gan H.M."/>
            <person name="Chan C.S."/>
        </authorList>
    </citation>
    <scope>NUCLEOTIDE SEQUENCE [LARGE SCALE GENOMIC DNA]</scope>
    <source>
        <strain evidence="6 7">P9</strain>
    </source>
</reference>
<sequence>MLTDAQISMLHSQLMERKKELEIQFEHNDHFQLQRSLSDSTRELSVYDNHPGDIGTELYEREKDIALNEHDRFELKAINQALEAIENGTYGQCATCSEFIPLERLEALPTALYCIKHTPDQVISRNRPIEESILTPPFGRFDMDTKNENVAYDAEDSWQDVARYGTSESPSDFYNPPAEYDNMYVEYEENLGYVEDYENFVGVDINGENVTIYPNKQHERYEDLLDEEGIMTTYGDLPVSEGEPYTHKK</sequence>
<keyword evidence="7" id="KW-1185">Reference proteome</keyword>
<dbReference type="PANTHER" id="PTHR33823:SF4">
    <property type="entry name" value="GENERAL STRESS PROTEIN 16O"/>
    <property type="match status" value="1"/>
</dbReference>
<feature type="zinc finger region" description="dksA C4-type" evidence="4">
    <location>
        <begin position="93"/>
        <end position="117"/>
    </location>
</feature>
<dbReference type="SUPFAM" id="SSF109635">
    <property type="entry name" value="DnaK suppressor protein DksA, alpha-hairpin domain"/>
    <property type="match status" value="1"/>
</dbReference>
<evidence type="ECO:0000256" key="2">
    <source>
        <dbReference type="ARBA" id="ARBA00022771"/>
    </source>
</evidence>
<dbReference type="AlphaFoldDB" id="A0A0C2VMX9"/>
<dbReference type="SUPFAM" id="SSF57716">
    <property type="entry name" value="Glucocorticoid receptor-like (DNA-binding domain)"/>
    <property type="match status" value="1"/>
</dbReference>
<feature type="domain" description="Zinc finger DksA/TraR C4-type" evidence="5">
    <location>
        <begin position="88"/>
        <end position="115"/>
    </location>
</feature>
<name>A0A0C2VMX9_9BACL</name>
<dbReference type="NCBIfam" id="TIGR02890">
    <property type="entry name" value="bacill_yteA"/>
    <property type="match status" value="1"/>
</dbReference>